<keyword evidence="9" id="KW-1185">Reference proteome</keyword>
<evidence type="ECO:0000256" key="6">
    <source>
        <dbReference type="ARBA" id="ARBA00038411"/>
    </source>
</evidence>
<comment type="similarity">
    <text evidence="6">Belongs to the B9D family.</text>
</comment>
<accession>A0A075ATR5</accession>
<dbReference type="PROSITE" id="PS51381">
    <property type="entry name" value="C2_B9"/>
    <property type="match status" value="1"/>
</dbReference>
<keyword evidence="2" id="KW-0963">Cytoplasm</keyword>
<evidence type="ECO:0000256" key="7">
    <source>
        <dbReference type="ARBA" id="ARBA00039274"/>
    </source>
</evidence>
<comment type="subcellular location">
    <subcellularLocation>
        <location evidence="1">Cytoplasm</location>
        <location evidence="1">Cytoskeleton</location>
        <location evidence="1">Cilium basal body</location>
    </subcellularLocation>
</comment>
<evidence type="ECO:0000256" key="2">
    <source>
        <dbReference type="ARBA" id="ARBA00022490"/>
    </source>
</evidence>
<evidence type="ECO:0000256" key="5">
    <source>
        <dbReference type="ARBA" id="ARBA00023273"/>
    </source>
</evidence>
<keyword evidence="4" id="KW-0206">Cytoskeleton</keyword>
<dbReference type="InterPro" id="IPR010796">
    <property type="entry name" value="C2_B9-type_dom"/>
</dbReference>
<dbReference type="PANTHER" id="PTHR12968">
    <property type="entry name" value="B9 DOMAIN-CONTAINING"/>
    <property type="match status" value="1"/>
</dbReference>
<sequence>LPAYDDLYVKYSIVCGPDWQVLSARQGIEDGISQISKKTLYSGNSSVWNFPIDLSLKSTQAHGWPRMVISVYGLDALGRDVIRGYGMCHLPLVPGREQINVPLFVPRAGSLFGQVFGILSGRLPEFVDPRFVANYDDRDFVRTESYGSVKISVETVFKDFDKFYCFCYLL</sequence>
<evidence type="ECO:0000256" key="1">
    <source>
        <dbReference type="ARBA" id="ARBA00004120"/>
    </source>
</evidence>
<dbReference type="HOGENOM" id="CLU_084934_0_0_1"/>
<dbReference type="OrthoDB" id="431939at2759"/>
<dbReference type="GO" id="GO:0036038">
    <property type="term" value="C:MKS complex"/>
    <property type="evidence" value="ECO:0007669"/>
    <property type="project" value="TreeGrafter"/>
</dbReference>
<dbReference type="AlphaFoldDB" id="A0A075ATR5"/>
<name>A0A075ATR5_ROZAC</name>
<dbReference type="STRING" id="988480.A0A075ATR5"/>
<dbReference type="OMA" id="NMPIEVT"/>
<reference evidence="8 9" key="1">
    <citation type="journal article" date="2013" name="Curr. Biol.">
        <title>Shared signatures of parasitism and phylogenomics unite Cryptomycota and microsporidia.</title>
        <authorList>
            <person name="James T.Y."/>
            <person name="Pelin A."/>
            <person name="Bonen L."/>
            <person name="Ahrendt S."/>
            <person name="Sain D."/>
            <person name="Corradi N."/>
            <person name="Stajich J.E."/>
        </authorList>
    </citation>
    <scope>NUCLEOTIDE SEQUENCE [LARGE SCALE GENOMIC DNA]</scope>
    <source>
        <strain evidence="8 9">CSF55</strain>
    </source>
</reference>
<dbReference type="Pfam" id="PF07162">
    <property type="entry name" value="B9-C2"/>
    <property type="match status" value="1"/>
</dbReference>
<evidence type="ECO:0000256" key="4">
    <source>
        <dbReference type="ARBA" id="ARBA00023212"/>
    </source>
</evidence>
<feature type="non-terminal residue" evidence="8">
    <location>
        <position position="1"/>
    </location>
</feature>
<proteinExistence type="inferred from homology"/>
<protein>
    <recommendedName>
        <fullName evidence="7">B9 domain-containing protein 1</fullName>
    </recommendedName>
</protein>
<keyword evidence="3" id="KW-0970">Cilium biogenesis/degradation</keyword>
<evidence type="ECO:0000313" key="9">
    <source>
        <dbReference type="Proteomes" id="UP000030755"/>
    </source>
</evidence>
<evidence type="ECO:0000313" key="8">
    <source>
        <dbReference type="EMBL" id="EPZ32080.1"/>
    </source>
</evidence>
<dbReference type="GO" id="GO:0060271">
    <property type="term" value="P:cilium assembly"/>
    <property type="evidence" value="ECO:0007669"/>
    <property type="project" value="TreeGrafter"/>
</dbReference>
<keyword evidence="5" id="KW-0966">Cell projection</keyword>
<dbReference type="PANTHER" id="PTHR12968:SF1">
    <property type="entry name" value="B9 DOMAIN-CONTAINING PROTEIN 1"/>
    <property type="match status" value="1"/>
</dbReference>
<dbReference type="Proteomes" id="UP000030755">
    <property type="component" value="Unassembled WGS sequence"/>
</dbReference>
<gene>
    <name evidence="8" type="ORF">O9G_003927</name>
</gene>
<dbReference type="EMBL" id="KE561185">
    <property type="protein sequence ID" value="EPZ32080.1"/>
    <property type="molecule type" value="Genomic_DNA"/>
</dbReference>
<evidence type="ECO:0000256" key="3">
    <source>
        <dbReference type="ARBA" id="ARBA00022794"/>
    </source>
</evidence>
<organism evidence="8 9">
    <name type="scientific">Rozella allomycis (strain CSF55)</name>
    <dbReference type="NCBI Taxonomy" id="988480"/>
    <lineage>
        <taxon>Eukaryota</taxon>
        <taxon>Fungi</taxon>
        <taxon>Fungi incertae sedis</taxon>
        <taxon>Cryptomycota</taxon>
        <taxon>Cryptomycota incertae sedis</taxon>
        <taxon>Rozella</taxon>
    </lineage>
</organism>